<sequence>MRNDRILRIYTDGGCSGNQNDENLGGWGAILEFGQAVKEIYGSEKNTTNNRMEMTALLEAFRAIKKEDQDIHVFSDSSYLMECFREKWYEKWIRNGWKTSSKKPVENRELWEALLPYLQKHRISFFRVKGHVDIRKGSAKLDKLYSDFIKWNGDGFSYEDFIYVTEKNNRADELANAGIDALREESGQ</sequence>
<protein>
    <recommendedName>
        <fullName evidence="5">ribonuclease H</fullName>
        <ecNumber evidence="5">3.1.26.4</ecNumber>
    </recommendedName>
</protein>
<dbReference type="GO" id="GO:0046872">
    <property type="term" value="F:metal ion binding"/>
    <property type="evidence" value="ECO:0007669"/>
    <property type="project" value="UniProtKB-KW"/>
</dbReference>
<comment type="catalytic activity">
    <reaction evidence="1">
        <text>Endonucleolytic cleavage to 5'-phosphomonoester.</text>
        <dbReference type="EC" id="3.1.26.4"/>
    </reaction>
</comment>
<dbReference type="CDD" id="cd09278">
    <property type="entry name" value="RNase_HI_prokaryote_like"/>
    <property type="match status" value="1"/>
</dbReference>
<reference evidence="12" key="1">
    <citation type="submission" date="2020-10" db="EMBL/GenBank/DDBJ databases">
        <authorList>
            <person name="Gilroy R."/>
        </authorList>
    </citation>
    <scope>NUCLEOTIDE SEQUENCE</scope>
    <source>
        <strain evidence="12">CHK176-22527</strain>
    </source>
</reference>
<reference evidence="12" key="2">
    <citation type="journal article" date="2021" name="PeerJ">
        <title>Extensive microbial diversity within the chicken gut microbiome revealed by metagenomics and culture.</title>
        <authorList>
            <person name="Gilroy R."/>
            <person name="Ravi A."/>
            <person name="Getino M."/>
            <person name="Pursley I."/>
            <person name="Horton D.L."/>
            <person name="Alikhan N.F."/>
            <person name="Baker D."/>
            <person name="Gharbi K."/>
            <person name="Hall N."/>
            <person name="Watson M."/>
            <person name="Adriaenssens E.M."/>
            <person name="Foster-Nyarko E."/>
            <person name="Jarju S."/>
            <person name="Secka A."/>
            <person name="Antonio M."/>
            <person name="Oren A."/>
            <person name="Chaudhuri R.R."/>
            <person name="La Ragione R."/>
            <person name="Hildebrand F."/>
            <person name="Pallen M.J."/>
        </authorList>
    </citation>
    <scope>NUCLEOTIDE SEQUENCE</scope>
    <source>
        <strain evidence="12">CHK176-22527</strain>
    </source>
</reference>
<evidence type="ECO:0000256" key="8">
    <source>
        <dbReference type="ARBA" id="ARBA00022759"/>
    </source>
</evidence>
<evidence type="ECO:0000256" key="3">
    <source>
        <dbReference type="ARBA" id="ARBA00005300"/>
    </source>
</evidence>
<evidence type="ECO:0000256" key="10">
    <source>
        <dbReference type="ARBA" id="ARBA00022842"/>
    </source>
</evidence>
<dbReference type="AlphaFoldDB" id="A0A9D1HBN7"/>
<dbReference type="EMBL" id="DVLX01000020">
    <property type="protein sequence ID" value="HIT98894.1"/>
    <property type="molecule type" value="Genomic_DNA"/>
</dbReference>
<keyword evidence="8" id="KW-0255">Endonuclease</keyword>
<evidence type="ECO:0000256" key="5">
    <source>
        <dbReference type="ARBA" id="ARBA00012180"/>
    </source>
</evidence>
<dbReference type="InterPro" id="IPR036397">
    <property type="entry name" value="RNaseH_sf"/>
</dbReference>
<keyword evidence="9" id="KW-0378">Hydrolase</keyword>
<evidence type="ECO:0000256" key="6">
    <source>
        <dbReference type="ARBA" id="ARBA00022722"/>
    </source>
</evidence>
<dbReference type="PANTHER" id="PTHR10642">
    <property type="entry name" value="RIBONUCLEASE H1"/>
    <property type="match status" value="1"/>
</dbReference>
<evidence type="ECO:0000259" key="11">
    <source>
        <dbReference type="PROSITE" id="PS50879"/>
    </source>
</evidence>
<keyword evidence="10" id="KW-0460">Magnesium</keyword>
<dbReference type="InterPro" id="IPR050092">
    <property type="entry name" value="RNase_H"/>
</dbReference>
<feature type="domain" description="RNase H type-1" evidence="11">
    <location>
        <begin position="3"/>
        <end position="150"/>
    </location>
</feature>
<name>A0A9D1HBN7_9FIRM</name>
<dbReference type="SUPFAM" id="SSF53098">
    <property type="entry name" value="Ribonuclease H-like"/>
    <property type="match status" value="1"/>
</dbReference>
<comment type="caution">
    <text evidence="12">The sequence shown here is derived from an EMBL/GenBank/DDBJ whole genome shotgun (WGS) entry which is preliminary data.</text>
</comment>
<keyword evidence="7" id="KW-0479">Metal-binding</keyword>
<dbReference type="GO" id="GO:0043137">
    <property type="term" value="P:DNA replication, removal of RNA primer"/>
    <property type="evidence" value="ECO:0007669"/>
    <property type="project" value="TreeGrafter"/>
</dbReference>
<organism evidence="12 13">
    <name type="scientific">Candidatus Allocopromorpha excrementavium</name>
    <dbReference type="NCBI Taxonomy" id="2840741"/>
    <lineage>
        <taxon>Bacteria</taxon>
        <taxon>Bacillati</taxon>
        <taxon>Bacillota</taxon>
        <taxon>Clostridia</taxon>
        <taxon>Eubacteriales</taxon>
        <taxon>Eubacteriaceae</taxon>
        <taxon>Eubacteriaceae incertae sedis</taxon>
        <taxon>Candidatus Allocopromorpha</taxon>
    </lineage>
</organism>
<dbReference type="PROSITE" id="PS50879">
    <property type="entry name" value="RNASE_H_1"/>
    <property type="match status" value="1"/>
</dbReference>
<dbReference type="InterPro" id="IPR012337">
    <property type="entry name" value="RNaseH-like_sf"/>
</dbReference>
<evidence type="ECO:0000256" key="9">
    <source>
        <dbReference type="ARBA" id="ARBA00022801"/>
    </source>
</evidence>
<evidence type="ECO:0000256" key="1">
    <source>
        <dbReference type="ARBA" id="ARBA00000077"/>
    </source>
</evidence>
<dbReference type="PANTHER" id="PTHR10642:SF26">
    <property type="entry name" value="RIBONUCLEASE H1"/>
    <property type="match status" value="1"/>
</dbReference>
<comment type="similarity">
    <text evidence="3">Belongs to the RNase H family.</text>
</comment>
<evidence type="ECO:0000256" key="7">
    <source>
        <dbReference type="ARBA" id="ARBA00022723"/>
    </source>
</evidence>
<evidence type="ECO:0000256" key="4">
    <source>
        <dbReference type="ARBA" id="ARBA00011245"/>
    </source>
</evidence>
<dbReference type="Proteomes" id="UP000824159">
    <property type="component" value="Unassembled WGS sequence"/>
</dbReference>
<dbReference type="InterPro" id="IPR002156">
    <property type="entry name" value="RNaseH_domain"/>
</dbReference>
<accession>A0A9D1HBN7</accession>
<dbReference type="InterPro" id="IPR022892">
    <property type="entry name" value="RNaseHI"/>
</dbReference>
<dbReference type="GO" id="GO:0003676">
    <property type="term" value="F:nucleic acid binding"/>
    <property type="evidence" value="ECO:0007669"/>
    <property type="project" value="InterPro"/>
</dbReference>
<evidence type="ECO:0000256" key="2">
    <source>
        <dbReference type="ARBA" id="ARBA00001946"/>
    </source>
</evidence>
<evidence type="ECO:0000313" key="12">
    <source>
        <dbReference type="EMBL" id="HIT98894.1"/>
    </source>
</evidence>
<proteinExistence type="inferred from homology"/>
<comment type="cofactor">
    <cofactor evidence="2">
        <name>Mg(2+)</name>
        <dbReference type="ChEBI" id="CHEBI:18420"/>
    </cofactor>
</comment>
<dbReference type="Gene3D" id="3.30.420.10">
    <property type="entry name" value="Ribonuclease H-like superfamily/Ribonuclease H"/>
    <property type="match status" value="1"/>
</dbReference>
<gene>
    <name evidence="12" type="ORF">IAD12_01380</name>
</gene>
<keyword evidence="6" id="KW-0540">Nuclease</keyword>
<dbReference type="Pfam" id="PF00075">
    <property type="entry name" value="RNase_H"/>
    <property type="match status" value="1"/>
</dbReference>
<comment type="subunit">
    <text evidence="4">Monomer.</text>
</comment>
<dbReference type="GO" id="GO:0004523">
    <property type="term" value="F:RNA-DNA hybrid ribonuclease activity"/>
    <property type="evidence" value="ECO:0007669"/>
    <property type="project" value="UniProtKB-EC"/>
</dbReference>
<evidence type="ECO:0000313" key="13">
    <source>
        <dbReference type="Proteomes" id="UP000824159"/>
    </source>
</evidence>
<dbReference type="EC" id="3.1.26.4" evidence="5"/>